<accession>A0A7Y9ZFA9</accession>
<dbReference type="InterPro" id="IPR004360">
    <property type="entry name" value="Glyas_Fos-R_dOase_dom"/>
</dbReference>
<dbReference type="PANTHER" id="PTHR36503">
    <property type="entry name" value="BLR2520 PROTEIN"/>
    <property type="match status" value="1"/>
</dbReference>
<name>A0A7Y9ZFA9_9ACTN</name>
<protein>
    <recommendedName>
        <fullName evidence="1">VOC domain-containing protein</fullName>
    </recommendedName>
</protein>
<feature type="domain" description="VOC" evidence="1">
    <location>
        <begin position="4"/>
        <end position="143"/>
    </location>
</feature>
<evidence type="ECO:0000259" key="1">
    <source>
        <dbReference type="PROSITE" id="PS51819"/>
    </source>
</evidence>
<dbReference type="SUPFAM" id="SSF54593">
    <property type="entry name" value="Glyoxalase/Bleomycin resistance protein/Dihydroxybiphenyl dioxygenase"/>
    <property type="match status" value="1"/>
</dbReference>
<proteinExistence type="predicted"/>
<comment type="caution">
    <text evidence="2">The sequence shown here is derived from an EMBL/GenBank/DDBJ whole genome shotgun (WGS) entry which is preliminary data.</text>
</comment>
<sequence>MDQRISFVTLAVADIDVTRRFYVDGLGWTPELDVPGEVIMFRAGEHLVLSLWERSHFEAEVGALMTGHGVAPITIAHNLATPEAVDAVLSTARAAGSPHVEEAVRRDWGGYTGLLEDGTPRFVHGYSGYFSDPDGYRWEIAYNPDPKLGAIVLPD</sequence>
<evidence type="ECO:0000313" key="3">
    <source>
        <dbReference type="Proteomes" id="UP000562045"/>
    </source>
</evidence>
<dbReference type="RefSeq" id="WP_179647657.1">
    <property type="nucleotide sequence ID" value="NZ_JACBZM010000001.1"/>
</dbReference>
<gene>
    <name evidence="2" type="ORF">BJ993_000568</name>
</gene>
<dbReference type="Pfam" id="PF00903">
    <property type="entry name" value="Glyoxalase"/>
    <property type="match status" value="1"/>
</dbReference>
<evidence type="ECO:0000313" key="2">
    <source>
        <dbReference type="EMBL" id="NYI43488.1"/>
    </source>
</evidence>
<dbReference type="Gene3D" id="3.10.180.10">
    <property type="entry name" value="2,3-Dihydroxybiphenyl 1,2-Dioxygenase, domain 1"/>
    <property type="match status" value="2"/>
</dbReference>
<dbReference type="AlphaFoldDB" id="A0A7Y9ZFA9"/>
<dbReference type="Proteomes" id="UP000562045">
    <property type="component" value="Unassembled WGS sequence"/>
</dbReference>
<dbReference type="PANTHER" id="PTHR36503:SF1">
    <property type="entry name" value="BLR2520 PROTEIN"/>
    <property type="match status" value="1"/>
</dbReference>
<dbReference type="InterPro" id="IPR037523">
    <property type="entry name" value="VOC_core"/>
</dbReference>
<reference evidence="2 3" key="1">
    <citation type="submission" date="2020-07" db="EMBL/GenBank/DDBJ databases">
        <title>Sequencing the genomes of 1000 actinobacteria strains.</title>
        <authorList>
            <person name="Klenk H.-P."/>
        </authorList>
    </citation>
    <scope>NUCLEOTIDE SEQUENCE [LARGE SCALE GENOMIC DNA]</scope>
    <source>
        <strain evidence="2 3">DSM 15131</strain>
    </source>
</reference>
<organism evidence="2 3">
    <name type="scientific">Nocardioides aromaticivorans</name>
    <dbReference type="NCBI Taxonomy" id="200618"/>
    <lineage>
        <taxon>Bacteria</taxon>
        <taxon>Bacillati</taxon>
        <taxon>Actinomycetota</taxon>
        <taxon>Actinomycetes</taxon>
        <taxon>Propionibacteriales</taxon>
        <taxon>Nocardioidaceae</taxon>
        <taxon>Nocardioides</taxon>
    </lineage>
</organism>
<dbReference type="InterPro" id="IPR029068">
    <property type="entry name" value="Glyas_Bleomycin-R_OHBP_Dase"/>
</dbReference>
<dbReference type="PROSITE" id="PS51819">
    <property type="entry name" value="VOC"/>
    <property type="match status" value="1"/>
</dbReference>
<dbReference type="EMBL" id="JACBZM010000001">
    <property type="protein sequence ID" value="NYI43488.1"/>
    <property type="molecule type" value="Genomic_DNA"/>
</dbReference>